<evidence type="ECO:0000313" key="4">
    <source>
        <dbReference type="Proteomes" id="UP000000310"/>
    </source>
</evidence>
<dbReference type="Gene3D" id="2.160.20.10">
    <property type="entry name" value="Single-stranded right-handed beta-helix, Pectin lyase-like"/>
    <property type="match status" value="3"/>
</dbReference>
<dbReference type="HOGENOM" id="CLU_009237_0_0_10"/>
<dbReference type="SUPFAM" id="SSF51126">
    <property type="entry name" value="Pectin lyase-like"/>
    <property type="match status" value="1"/>
</dbReference>
<dbReference type="Pfam" id="PF13180">
    <property type="entry name" value="PDZ_2"/>
    <property type="match status" value="1"/>
</dbReference>
<dbReference type="AlphaFoldDB" id="F0SAI6"/>
<dbReference type="RefSeq" id="WP_013633093.1">
    <property type="nucleotide sequence ID" value="NC_015177.1"/>
</dbReference>
<dbReference type="Gene3D" id="2.30.42.10">
    <property type="match status" value="1"/>
</dbReference>
<gene>
    <name evidence="3" type="ordered locus">Pedsa_2054</name>
</gene>
<keyword evidence="4" id="KW-1185">Reference proteome</keyword>
<reference evidence="3 4" key="1">
    <citation type="journal article" date="2011" name="Stand. Genomic Sci.">
        <title>Complete genome sequence of the gliding, heparinolytic Pedobacter saltans type strain (113).</title>
        <authorList>
            <person name="Liolios K."/>
            <person name="Sikorski J."/>
            <person name="Lu M."/>
            <person name="Nolan M."/>
            <person name="Lapidus A."/>
            <person name="Lucas S."/>
            <person name="Hammon N."/>
            <person name="Deshpande S."/>
            <person name="Cheng J.F."/>
            <person name="Tapia R."/>
            <person name="Han C."/>
            <person name="Goodwin L."/>
            <person name="Pitluck S."/>
            <person name="Huntemann M."/>
            <person name="Ivanova N."/>
            <person name="Pagani I."/>
            <person name="Mavromatis K."/>
            <person name="Ovchinikova G."/>
            <person name="Pati A."/>
            <person name="Chen A."/>
            <person name="Palaniappan K."/>
            <person name="Land M."/>
            <person name="Hauser L."/>
            <person name="Brambilla E.M."/>
            <person name="Kotsyurbenko O."/>
            <person name="Rohde M."/>
            <person name="Tindall B.J."/>
            <person name="Abt B."/>
            <person name="Goker M."/>
            <person name="Detter J.C."/>
            <person name="Woyke T."/>
            <person name="Bristow J."/>
            <person name="Eisen J.A."/>
            <person name="Markowitz V."/>
            <person name="Hugenholtz P."/>
            <person name="Klenk H.P."/>
            <person name="Kyrpides N.C."/>
        </authorList>
    </citation>
    <scope>NUCLEOTIDE SEQUENCE [LARGE SCALE GENOMIC DNA]</scope>
    <source>
        <strain evidence="4">ATCC 51119 / DSM 12145 / JCM 21818 / LMG 10337 / NBRC 100064 / NCIMB 13643</strain>
    </source>
</reference>
<feature type="chain" id="PRO_5012249047" evidence="1">
    <location>
        <begin position="16"/>
        <end position="778"/>
    </location>
</feature>
<dbReference type="KEGG" id="psn:Pedsa_2054"/>
<dbReference type="EMBL" id="CP002545">
    <property type="protein sequence ID" value="ADY52606.1"/>
    <property type="molecule type" value="Genomic_DNA"/>
</dbReference>
<dbReference type="OrthoDB" id="9808066at2"/>
<organism evidence="3 4">
    <name type="scientific">Pseudopedobacter saltans (strain ATCC 51119 / DSM 12145 / JCM 21818 / CCUG 39354 / LMG 10337 / NBRC 100064 / NCIMB 13643)</name>
    <name type="common">Pedobacter saltans</name>
    <dbReference type="NCBI Taxonomy" id="762903"/>
    <lineage>
        <taxon>Bacteria</taxon>
        <taxon>Pseudomonadati</taxon>
        <taxon>Bacteroidota</taxon>
        <taxon>Sphingobacteriia</taxon>
        <taxon>Sphingobacteriales</taxon>
        <taxon>Sphingobacteriaceae</taxon>
        <taxon>Pseudopedobacter</taxon>
    </lineage>
</organism>
<feature type="signal peptide" evidence="1">
    <location>
        <begin position="1"/>
        <end position="15"/>
    </location>
</feature>
<dbReference type="InterPro" id="IPR012334">
    <property type="entry name" value="Pectin_lyas_fold"/>
</dbReference>
<proteinExistence type="predicted"/>
<dbReference type="SMART" id="SM00710">
    <property type="entry name" value="PbH1"/>
    <property type="match status" value="5"/>
</dbReference>
<dbReference type="STRING" id="762903.Pedsa_2054"/>
<reference evidence="4" key="2">
    <citation type="submission" date="2011-02" db="EMBL/GenBank/DDBJ databases">
        <title>The complete genome of Pedobacter saltans DSM 12145.</title>
        <authorList>
            <consortium name="US DOE Joint Genome Institute (JGI-PGF)"/>
            <person name="Lucas S."/>
            <person name="Copeland A."/>
            <person name="Lapidus A."/>
            <person name="Bruce D."/>
            <person name="Goodwin L."/>
            <person name="Pitluck S."/>
            <person name="Kyrpides N."/>
            <person name="Mavromatis K."/>
            <person name="Pagani I."/>
            <person name="Ivanova N."/>
            <person name="Ovchinnikova G."/>
            <person name="Lu M."/>
            <person name="Detter J.C."/>
            <person name="Han C."/>
            <person name="Land M."/>
            <person name="Hauser L."/>
            <person name="Markowitz V."/>
            <person name="Cheng J.-F."/>
            <person name="Hugenholtz P."/>
            <person name="Woyke T."/>
            <person name="Wu D."/>
            <person name="Tindall B."/>
            <person name="Pomrenke H.G."/>
            <person name="Brambilla E."/>
            <person name="Klenk H.-P."/>
            <person name="Eisen J.A."/>
        </authorList>
    </citation>
    <scope>NUCLEOTIDE SEQUENCE [LARGE SCALE GENOMIC DNA]</scope>
    <source>
        <strain evidence="4">ATCC 51119 / DSM 12145 / JCM 21818 / LMG 10337 / NBRC 100064 / NCIMB 13643</strain>
    </source>
</reference>
<evidence type="ECO:0000256" key="1">
    <source>
        <dbReference type="SAM" id="SignalP"/>
    </source>
</evidence>
<keyword evidence="1" id="KW-0732">Signal</keyword>
<dbReference type="InterPro" id="IPR011050">
    <property type="entry name" value="Pectin_lyase_fold/virulence"/>
</dbReference>
<dbReference type="InterPro" id="IPR001478">
    <property type="entry name" value="PDZ"/>
</dbReference>
<sequence length="778" mass="87559">MKFILAFLISLSVFAKLSAKDFYIALNGSDRNPGTLSKPFATIAKAKLEALKFKNESVNIFLRAGVYYLDETLIFTIADSRKEGKEVIISPYMGDEVVVKGSKKLDLNWILNNGVYTAKITRDQLIFDQLYVNGQLMQMARYPNYQKGRLPFGGVAEDVLGPDRIKKWAKPQGAYLHAMQASMWGGFSFLIKGKTNAGELEMEGGWQNNRPSAIHKQYRFIENVFEELDTLNEWYYDKTKQIVFLKTDIDLSGAVVEVPQIETLLEVRGSAKEPVKNIIIRGITFSHTLRTFMKNKEQLLRSDWTIYRKGAITLDGAENINIEKCIFKDNGANVIVYSNYNKNNTLSGSHIFNAGGNAVVFVGDPKAVRSPSFQYSEFVAYENMDKTAGPKGNNYPISCTVYDNLIHDIGQVEKQTAGVQISMAQDIKISHNTIYDVPRAGININEGTWGGHIIEFNDVFNTVLETGDHGAFNSWGRDRFWHPTRAVMDTLVAKHPQLIFLDAVKPTVLFNNRFRCDNGWDIDLDDGSSNYMIQNNVCLNGGLKLREGFKRTVENNIIINNSFHPHVWFKNSDDVFKHNILGSAYFPIRITDWGNNIDSNYFPDEVSLKKAQAFGTDKNSLAGEITFENAIVGDYRIDKSSKAFDTGFKNFDMNFGVVSEDLRNRAKKVAIPQILPLVWKEDATYDFLGIKVKNLNTLAERSATGMPSETGVLILDIAPNSLMSATLKINDVILGMGEYEINNVKDLVTAKLNSQSKKTAVLKIFRDQKENSIMVNLK</sequence>
<dbReference type="SUPFAM" id="SSF50156">
    <property type="entry name" value="PDZ domain-like"/>
    <property type="match status" value="1"/>
</dbReference>
<protein>
    <submittedName>
        <fullName evidence="3">PDZ/DHR/GLGF domain protein</fullName>
    </submittedName>
</protein>
<dbReference type="InterPro" id="IPR036034">
    <property type="entry name" value="PDZ_sf"/>
</dbReference>
<feature type="domain" description="PDZ" evidence="2">
    <location>
        <begin position="688"/>
        <end position="777"/>
    </location>
</feature>
<evidence type="ECO:0000259" key="2">
    <source>
        <dbReference type="Pfam" id="PF13180"/>
    </source>
</evidence>
<dbReference type="PANTHER" id="PTHR36453">
    <property type="entry name" value="SECRETED PROTEIN-RELATED"/>
    <property type="match status" value="1"/>
</dbReference>
<accession>F0SAI6</accession>
<dbReference type="eggNOG" id="COG0265">
    <property type="taxonomic scope" value="Bacteria"/>
</dbReference>
<dbReference type="Proteomes" id="UP000000310">
    <property type="component" value="Chromosome"/>
</dbReference>
<dbReference type="PANTHER" id="PTHR36453:SF1">
    <property type="entry name" value="RIGHT HANDED BETA HELIX DOMAIN-CONTAINING PROTEIN"/>
    <property type="match status" value="1"/>
</dbReference>
<evidence type="ECO:0000313" key="3">
    <source>
        <dbReference type="EMBL" id="ADY52606.1"/>
    </source>
</evidence>
<name>F0SAI6_PSESL</name>
<dbReference type="InterPro" id="IPR006626">
    <property type="entry name" value="PbH1"/>
</dbReference>